<name>W2S5J4_CYPE1</name>
<dbReference type="Proteomes" id="UP000030752">
    <property type="component" value="Unassembled WGS sequence"/>
</dbReference>
<evidence type="ECO:0000313" key="3">
    <source>
        <dbReference type="EMBL" id="ETN43976.1"/>
    </source>
</evidence>
<dbReference type="VEuPathDB" id="FungiDB:HMPREF1541_10841"/>
<organism evidence="3 4">
    <name type="scientific">Cyphellophora europaea (strain CBS 101466)</name>
    <name type="common">Phialophora europaea</name>
    <dbReference type="NCBI Taxonomy" id="1220924"/>
    <lineage>
        <taxon>Eukaryota</taxon>
        <taxon>Fungi</taxon>
        <taxon>Dikarya</taxon>
        <taxon>Ascomycota</taxon>
        <taxon>Pezizomycotina</taxon>
        <taxon>Eurotiomycetes</taxon>
        <taxon>Chaetothyriomycetidae</taxon>
        <taxon>Chaetothyriales</taxon>
        <taxon>Cyphellophoraceae</taxon>
        <taxon>Cyphellophora</taxon>
    </lineage>
</organism>
<dbReference type="HOGENOM" id="CLU_112091_1_1_1"/>
<feature type="transmembrane region" description="Helical" evidence="1">
    <location>
        <begin position="121"/>
        <end position="141"/>
    </location>
</feature>
<proteinExistence type="predicted"/>
<feature type="transmembrane region" description="Helical" evidence="1">
    <location>
        <begin position="53"/>
        <end position="73"/>
    </location>
</feature>
<feature type="domain" description="DUF7704" evidence="2">
    <location>
        <begin position="5"/>
        <end position="140"/>
    </location>
</feature>
<keyword evidence="1" id="KW-1133">Transmembrane helix</keyword>
<dbReference type="OrthoDB" id="2937326at2759"/>
<dbReference type="PANTHER" id="PTHR37019:SF1">
    <property type="entry name" value="EXPERA DOMAIN-CONTAINING PROTEIN"/>
    <property type="match status" value="1"/>
</dbReference>
<evidence type="ECO:0000313" key="4">
    <source>
        <dbReference type="Proteomes" id="UP000030752"/>
    </source>
</evidence>
<sequence>MDSPIPSGWRIWFATLDPLVALSGAFANAFSTSTVLSSYNPQAIEPPAIETTIVLNMSTGFLLGTLFLQVVLLRLRSRDLTVWRCLQASIAIVDLVIIASVLQGLSIQGRITPALWRWQEWGNLLITGFVLATRVVFLLVVHPTQLGDSRAKWD</sequence>
<keyword evidence="4" id="KW-1185">Reference proteome</keyword>
<dbReference type="PANTHER" id="PTHR37019">
    <property type="entry name" value="CHROMOSOME 1, WHOLE GENOME SHOTGUN SEQUENCE"/>
    <property type="match status" value="1"/>
</dbReference>
<evidence type="ECO:0000259" key="2">
    <source>
        <dbReference type="Pfam" id="PF24803"/>
    </source>
</evidence>
<dbReference type="InParanoid" id="W2S5J4"/>
<protein>
    <recommendedName>
        <fullName evidence="2">DUF7704 domain-containing protein</fullName>
    </recommendedName>
</protein>
<evidence type="ECO:0000256" key="1">
    <source>
        <dbReference type="SAM" id="Phobius"/>
    </source>
</evidence>
<reference evidence="3 4" key="1">
    <citation type="submission" date="2013-03" db="EMBL/GenBank/DDBJ databases">
        <title>The Genome Sequence of Phialophora europaea CBS 101466.</title>
        <authorList>
            <consortium name="The Broad Institute Genomics Platform"/>
            <person name="Cuomo C."/>
            <person name="de Hoog S."/>
            <person name="Gorbushina A."/>
            <person name="Walker B."/>
            <person name="Young S.K."/>
            <person name="Zeng Q."/>
            <person name="Gargeya S."/>
            <person name="Fitzgerald M."/>
            <person name="Haas B."/>
            <person name="Abouelleil A."/>
            <person name="Allen A.W."/>
            <person name="Alvarado L."/>
            <person name="Arachchi H.M."/>
            <person name="Berlin A.M."/>
            <person name="Chapman S.B."/>
            <person name="Gainer-Dewar J."/>
            <person name="Goldberg J."/>
            <person name="Griggs A."/>
            <person name="Gujja S."/>
            <person name="Hansen M."/>
            <person name="Howarth C."/>
            <person name="Imamovic A."/>
            <person name="Ireland A."/>
            <person name="Larimer J."/>
            <person name="McCowan C."/>
            <person name="Murphy C."/>
            <person name="Pearson M."/>
            <person name="Poon T.W."/>
            <person name="Priest M."/>
            <person name="Roberts A."/>
            <person name="Saif S."/>
            <person name="Shea T."/>
            <person name="Sisk P."/>
            <person name="Sykes S."/>
            <person name="Wortman J."/>
            <person name="Nusbaum C."/>
            <person name="Birren B."/>
        </authorList>
    </citation>
    <scope>NUCLEOTIDE SEQUENCE [LARGE SCALE GENOMIC DNA]</scope>
    <source>
        <strain evidence="3 4">CBS 101466</strain>
    </source>
</reference>
<accession>W2S5J4</accession>
<feature type="transmembrane region" description="Helical" evidence="1">
    <location>
        <begin position="85"/>
        <end position="109"/>
    </location>
</feature>
<dbReference type="Pfam" id="PF24803">
    <property type="entry name" value="DUF7704"/>
    <property type="match status" value="1"/>
</dbReference>
<dbReference type="RefSeq" id="XP_008713732.1">
    <property type="nucleotide sequence ID" value="XM_008715510.1"/>
</dbReference>
<keyword evidence="1" id="KW-0472">Membrane</keyword>
<dbReference type="InterPro" id="IPR056121">
    <property type="entry name" value="DUF7704"/>
</dbReference>
<gene>
    <name evidence="3" type="ORF">HMPREF1541_10841</name>
</gene>
<dbReference type="GeneID" id="19978180"/>
<keyword evidence="1" id="KW-0812">Transmembrane</keyword>
<dbReference type="EMBL" id="KB822716">
    <property type="protein sequence ID" value="ETN43976.1"/>
    <property type="molecule type" value="Genomic_DNA"/>
</dbReference>
<dbReference type="eggNOG" id="ENOG502SSZN">
    <property type="taxonomic scope" value="Eukaryota"/>
</dbReference>
<dbReference type="AlphaFoldDB" id="W2S5J4"/>